<accession>A0A078B851</accession>
<proteinExistence type="predicted"/>
<dbReference type="CDD" id="cd10527">
    <property type="entry name" value="SET_LSMT"/>
    <property type="match status" value="1"/>
</dbReference>
<name>A0A078B851_STYLE</name>
<evidence type="ECO:0008006" key="3">
    <source>
        <dbReference type="Google" id="ProtNLM"/>
    </source>
</evidence>
<dbReference type="GO" id="GO:0005634">
    <property type="term" value="C:nucleus"/>
    <property type="evidence" value="ECO:0007669"/>
    <property type="project" value="TreeGrafter"/>
</dbReference>
<protein>
    <recommendedName>
        <fullName evidence="3">SET domain-containing protein</fullName>
    </recommendedName>
</protein>
<organism evidence="1 2">
    <name type="scientific">Stylonychia lemnae</name>
    <name type="common">Ciliate</name>
    <dbReference type="NCBI Taxonomy" id="5949"/>
    <lineage>
        <taxon>Eukaryota</taxon>
        <taxon>Sar</taxon>
        <taxon>Alveolata</taxon>
        <taxon>Ciliophora</taxon>
        <taxon>Intramacronucleata</taxon>
        <taxon>Spirotrichea</taxon>
        <taxon>Stichotrichia</taxon>
        <taxon>Sporadotrichida</taxon>
        <taxon>Oxytrichidae</taxon>
        <taxon>Stylonychinae</taxon>
        <taxon>Stylonychia</taxon>
    </lineage>
</organism>
<sequence length="456" mass="53305">MQSDPFQFIDKEATQELKKDSKYELFRKWCDEQGMNLEKVSFPCAYGPTGFLIGVGARKKIKAGEWILRTPCNSRIDSETIRNSPGIGQTINALDFHQDFTLSLYFMHQNLLGSQSQLYYTIQVSNPADLPFLWNDNEIEFIQDKHAILLIKQMRTQILKDAEEIYNKLLETGCVDKFCSGDQTKENFFQQYLISWQYVLTRYVWYEFYLKYHTMTPFIESMNHTHGRYSFHQLVDSEGRILTQNTIGIPNCYSIPGFESINGHYFPPAQEELDKIISEIEIETVEETSFSIIPPEGTFFQMVSMYDLEEGEQIPYNYGHVTNKSHLINYGFIIKNNQSDCISIKIRIKGYEKNIILHRNNKNDKFLGSCKQILQDCGLVTCSNSLVYQIAIDLIKQQYVFDFGKSLDETEDLTENLENSRKRLAFEYRTQQRQIYTYHVAQLQNLLQGEKSNQFQ</sequence>
<dbReference type="GO" id="GO:0016279">
    <property type="term" value="F:protein-lysine N-methyltransferase activity"/>
    <property type="evidence" value="ECO:0007669"/>
    <property type="project" value="TreeGrafter"/>
</dbReference>
<gene>
    <name evidence="1" type="primary">Contig14870.g15837</name>
    <name evidence="1" type="ORF">STYLEM_18595</name>
</gene>
<dbReference type="OrthoDB" id="441812at2759"/>
<dbReference type="PANTHER" id="PTHR13271:SF34">
    <property type="entry name" value="N-LYSINE METHYLTRANSFERASE SETD6"/>
    <property type="match status" value="1"/>
</dbReference>
<dbReference type="EMBL" id="CCKQ01017569">
    <property type="protein sequence ID" value="CDW89462.1"/>
    <property type="molecule type" value="Genomic_DNA"/>
</dbReference>
<dbReference type="Gene3D" id="3.90.1410.10">
    <property type="entry name" value="set domain protein methyltransferase, domain 1"/>
    <property type="match status" value="1"/>
</dbReference>
<evidence type="ECO:0000313" key="1">
    <source>
        <dbReference type="EMBL" id="CDW89462.1"/>
    </source>
</evidence>
<dbReference type="SUPFAM" id="SSF82199">
    <property type="entry name" value="SET domain"/>
    <property type="match status" value="1"/>
</dbReference>
<evidence type="ECO:0000313" key="2">
    <source>
        <dbReference type="Proteomes" id="UP000039865"/>
    </source>
</evidence>
<dbReference type="InParanoid" id="A0A078B851"/>
<dbReference type="InterPro" id="IPR050600">
    <property type="entry name" value="SETD3_SETD6_MTase"/>
</dbReference>
<keyword evidence="2" id="KW-1185">Reference proteome</keyword>
<reference evidence="1 2" key="1">
    <citation type="submission" date="2014-06" db="EMBL/GenBank/DDBJ databases">
        <authorList>
            <person name="Swart Estienne"/>
        </authorList>
    </citation>
    <scope>NUCLEOTIDE SEQUENCE [LARGE SCALE GENOMIC DNA]</scope>
    <source>
        <strain evidence="1 2">130c</strain>
    </source>
</reference>
<dbReference type="InterPro" id="IPR046341">
    <property type="entry name" value="SET_dom_sf"/>
</dbReference>
<dbReference type="PANTHER" id="PTHR13271">
    <property type="entry name" value="UNCHARACTERIZED PUTATIVE METHYLTRANSFERASE"/>
    <property type="match status" value="1"/>
</dbReference>
<dbReference type="Proteomes" id="UP000039865">
    <property type="component" value="Unassembled WGS sequence"/>
</dbReference>
<dbReference type="AlphaFoldDB" id="A0A078B851"/>